<name>A0ABT4E853_PAEAL</name>
<feature type="transmembrane region" description="Helical" evidence="1">
    <location>
        <begin position="6"/>
        <end position="27"/>
    </location>
</feature>
<keyword evidence="1" id="KW-1133">Transmembrane helix</keyword>
<dbReference type="Proteomes" id="UP001527090">
    <property type="component" value="Unassembled WGS sequence"/>
</dbReference>
<dbReference type="EMBL" id="JAMDLY010000011">
    <property type="protein sequence ID" value="MCY9529921.1"/>
    <property type="molecule type" value="Genomic_DNA"/>
</dbReference>
<gene>
    <name evidence="2" type="ORF">M5X04_11310</name>
</gene>
<dbReference type="RefSeq" id="WP_090510619.1">
    <property type="nucleotide sequence ID" value="NZ_JAMDLY010000011.1"/>
</dbReference>
<accession>A0ABT4E853</accession>
<keyword evidence="3" id="KW-1185">Reference proteome</keyword>
<keyword evidence="1" id="KW-0472">Membrane</keyword>
<evidence type="ECO:0000256" key="1">
    <source>
        <dbReference type="SAM" id="Phobius"/>
    </source>
</evidence>
<organism evidence="2 3">
    <name type="scientific">Paenibacillus alvei</name>
    <name type="common">Bacillus alvei</name>
    <dbReference type="NCBI Taxonomy" id="44250"/>
    <lineage>
        <taxon>Bacteria</taxon>
        <taxon>Bacillati</taxon>
        <taxon>Bacillota</taxon>
        <taxon>Bacilli</taxon>
        <taxon>Bacillales</taxon>
        <taxon>Paenibacillaceae</taxon>
        <taxon>Paenibacillus</taxon>
    </lineage>
</organism>
<proteinExistence type="predicted"/>
<evidence type="ECO:0000313" key="2">
    <source>
        <dbReference type="EMBL" id="MCY9529921.1"/>
    </source>
</evidence>
<evidence type="ECO:0000313" key="3">
    <source>
        <dbReference type="Proteomes" id="UP001527090"/>
    </source>
</evidence>
<comment type="caution">
    <text evidence="2">The sequence shown here is derived from an EMBL/GenBank/DDBJ whole genome shotgun (WGS) entry which is preliminary data.</text>
</comment>
<sequence length="298" mass="34001">MLTIIMTSLGTVMLLVIIFACASILWLRRSFRITPANRDRFNFPHPEPMTNHQAKYVLRTVQTNAIPEWERRYEALLQHMISHGVLLEAWGFRTSLVVQGRTNKSQWSDLFIYKLPPDVSAAEFTALEQTYGNDGDPCMTEQLRSHSRTLSAHLIPNCVIGEETNLPPECAFYVEYITVQPDALQNYSHSMDAITAPAMSMLSKQGDIHSFTVFEMDVADTDGTTTTTHKRWNQIHITAGSPLSFIPFSSRFNRAITTVQPQVGGLEGAIKQWEQWCSYERVDVMKLLWHCRDSKQTE</sequence>
<protein>
    <submittedName>
        <fullName evidence="2">Uncharacterized protein</fullName>
    </submittedName>
</protein>
<keyword evidence="1" id="KW-0812">Transmembrane</keyword>
<reference evidence="2 3" key="1">
    <citation type="submission" date="2022-05" db="EMBL/GenBank/DDBJ databases">
        <title>Genome Sequencing of Bee-Associated Microbes.</title>
        <authorList>
            <person name="Dunlap C."/>
        </authorList>
    </citation>
    <scope>NUCLEOTIDE SEQUENCE [LARGE SCALE GENOMIC DNA]</scope>
    <source>
        <strain evidence="2 3">NRRL NRS-750</strain>
    </source>
</reference>